<dbReference type="InterPro" id="IPR048631">
    <property type="entry name" value="SecD_1st"/>
</dbReference>
<dbReference type="GO" id="GO:0006605">
    <property type="term" value="P:protein targeting"/>
    <property type="evidence" value="ECO:0007669"/>
    <property type="project" value="UniProtKB-UniRule"/>
</dbReference>
<dbReference type="Pfam" id="PF22599">
    <property type="entry name" value="SecDF_P1_head"/>
    <property type="match status" value="1"/>
</dbReference>
<evidence type="ECO:0000256" key="9">
    <source>
        <dbReference type="HAMAP-Rule" id="MF_01463"/>
    </source>
</evidence>
<dbReference type="InterPro" id="IPR001036">
    <property type="entry name" value="Acrflvin-R"/>
</dbReference>
<evidence type="ECO:0000256" key="8">
    <source>
        <dbReference type="ARBA" id="ARBA00023136"/>
    </source>
</evidence>
<comment type="function">
    <text evidence="9">Part of the Sec protein translocase complex. Interacts with the SecYEG preprotein conducting channel. SecDF uses the proton motive force (PMF) to complete protein translocation after the ATP-dependent function of SecA.</text>
</comment>
<dbReference type="AlphaFoldDB" id="A0A1G2CJF7"/>
<sequence>MPRGKNVLIFVGIIALVAASAVFVYPKGWGASVRPWRLGLDLVGGAHLVYEIDLSKVEAADADSVLNGLRDVLERRVNLFGVSEPQVFLAKEGDSQRLVVELAGIKDVAQAVDQIGRTARLEFRTVSGEGEKATLEESGLTGQYLVKAQVTFNQTTGQPEISLQFNSEGATLFERITGENVGKPLAILVDGELRSAPTVQQQISGGQAVISGIGDLTEAQNLANLLNAGALPAPVTLLSQQTVSATLGSVSLERALYAGLIGTLLIIAFMLLYYRALGFFAAVALVFYVILATALFKTIPITMSLAGIAGFILSIGMAVDANVLIFERTKEEFRKGLSHASAVSEGFRRAWPSIRDSNISTILTAIILYYATSSFVRGFALTLLLGVLVSMFSAITITRTMLALFVKK</sequence>
<dbReference type="PRINTS" id="PR00702">
    <property type="entry name" value="ACRIFLAVINRP"/>
</dbReference>
<feature type="transmembrane region" description="Helical" evidence="9">
    <location>
        <begin position="279"/>
        <end position="299"/>
    </location>
</feature>
<feature type="domain" description="Protein export membrane protein SecD/SecF C-terminal" evidence="10">
    <location>
        <begin position="237"/>
        <end position="406"/>
    </location>
</feature>
<comment type="caution">
    <text evidence="13">The sequence shown here is derived from an EMBL/GenBank/DDBJ whole genome shotgun (WGS) entry which is preliminary data.</text>
</comment>
<feature type="transmembrane region" description="Helical" evidence="9">
    <location>
        <begin position="382"/>
        <end position="406"/>
    </location>
</feature>
<dbReference type="InterPro" id="IPR048634">
    <property type="entry name" value="SecD_SecF_C"/>
</dbReference>
<dbReference type="Pfam" id="PF02355">
    <property type="entry name" value="SecD_SecF_C"/>
    <property type="match status" value="1"/>
</dbReference>
<evidence type="ECO:0000256" key="1">
    <source>
        <dbReference type="ARBA" id="ARBA00004651"/>
    </source>
</evidence>
<keyword evidence="8 9" id="KW-0472">Membrane</keyword>
<protein>
    <recommendedName>
        <fullName evidence="9">Protein translocase subunit SecD</fullName>
    </recommendedName>
</protein>
<comment type="subunit">
    <text evidence="9">Forms a complex with SecF. Part of the essential Sec protein translocation apparatus which comprises SecA, SecYEG and auxiliary proteins SecDF. Other proteins may also be involved.</text>
</comment>
<organism evidence="13 14">
    <name type="scientific">Candidatus Liptonbacteria bacterium RIFCSPLOWO2_12_FULL_60_15</name>
    <dbReference type="NCBI Taxonomy" id="1798653"/>
    <lineage>
        <taxon>Bacteria</taxon>
        <taxon>Candidatus Liptoniibacteriota</taxon>
    </lineage>
</organism>
<evidence type="ECO:0000256" key="3">
    <source>
        <dbReference type="ARBA" id="ARBA00022475"/>
    </source>
</evidence>
<name>A0A1G2CJF7_9BACT</name>
<dbReference type="GO" id="GO:0065002">
    <property type="term" value="P:intracellular protein transmembrane transport"/>
    <property type="evidence" value="ECO:0007669"/>
    <property type="project" value="UniProtKB-UniRule"/>
</dbReference>
<evidence type="ECO:0000256" key="4">
    <source>
        <dbReference type="ARBA" id="ARBA00022692"/>
    </source>
</evidence>
<dbReference type="GO" id="GO:0043952">
    <property type="term" value="P:protein transport by the Sec complex"/>
    <property type="evidence" value="ECO:0007669"/>
    <property type="project" value="UniProtKB-UniRule"/>
</dbReference>
<dbReference type="GO" id="GO:0005886">
    <property type="term" value="C:plasma membrane"/>
    <property type="evidence" value="ECO:0007669"/>
    <property type="project" value="UniProtKB-SubCell"/>
</dbReference>
<evidence type="ECO:0000313" key="14">
    <source>
        <dbReference type="Proteomes" id="UP000179281"/>
    </source>
</evidence>
<evidence type="ECO:0000313" key="13">
    <source>
        <dbReference type="EMBL" id="OGZ01489.1"/>
    </source>
</evidence>
<comment type="subcellular location">
    <subcellularLocation>
        <location evidence="1 9">Cell membrane</location>
        <topology evidence="1 9">Multi-pass membrane protein</topology>
    </subcellularLocation>
</comment>
<evidence type="ECO:0000256" key="7">
    <source>
        <dbReference type="ARBA" id="ARBA00023010"/>
    </source>
</evidence>
<dbReference type="EMBL" id="MHLD01000044">
    <property type="protein sequence ID" value="OGZ01489.1"/>
    <property type="molecule type" value="Genomic_DNA"/>
</dbReference>
<keyword evidence="7 9" id="KW-0811">Translocation</keyword>
<comment type="caution">
    <text evidence="9">Lacks conserved residue(s) required for the propagation of feature annotation.</text>
</comment>
<dbReference type="NCBIfam" id="TIGR00916">
    <property type="entry name" value="2A0604s01"/>
    <property type="match status" value="1"/>
</dbReference>
<dbReference type="InterPro" id="IPR055344">
    <property type="entry name" value="SecD_SecF_C_bact"/>
</dbReference>
<dbReference type="InterPro" id="IPR022813">
    <property type="entry name" value="SecD/SecF_arch_bac"/>
</dbReference>
<feature type="transmembrane region" description="Helical" evidence="9">
    <location>
        <begin position="305"/>
        <end position="326"/>
    </location>
</feature>
<dbReference type="InterPro" id="IPR005791">
    <property type="entry name" value="SecD"/>
</dbReference>
<evidence type="ECO:0000259" key="12">
    <source>
        <dbReference type="Pfam" id="PF22599"/>
    </source>
</evidence>
<feature type="domain" description="Protein translocase subunit SecDF P1" evidence="11">
    <location>
        <begin position="70"/>
        <end position="127"/>
    </location>
</feature>
<dbReference type="Gene3D" id="1.20.1640.10">
    <property type="entry name" value="Multidrug efflux transporter AcrB transmembrane domain"/>
    <property type="match status" value="1"/>
</dbReference>
<dbReference type="PANTHER" id="PTHR30081:SF1">
    <property type="entry name" value="PROTEIN TRANSLOCASE SUBUNIT SECD"/>
    <property type="match status" value="1"/>
</dbReference>
<evidence type="ECO:0000259" key="10">
    <source>
        <dbReference type="Pfam" id="PF02355"/>
    </source>
</evidence>
<keyword evidence="2 9" id="KW-0813">Transport</keyword>
<reference evidence="13 14" key="1">
    <citation type="journal article" date="2016" name="Nat. Commun.">
        <title>Thousands of microbial genomes shed light on interconnected biogeochemical processes in an aquifer system.</title>
        <authorList>
            <person name="Anantharaman K."/>
            <person name="Brown C.T."/>
            <person name="Hug L.A."/>
            <person name="Sharon I."/>
            <person name="Castelle C.J."/>
            <person name="Probst A.J."/>
            <person name="Thomas B.C."/>
            <person name="Singh A."/>
            <person name="Wilkins M.J."/>
            <person name="Karaoz U."/>
            <person name="Brodie E.L."/>
            <person name="Williams K.H."/>
            <person name="Hubbard S.S."/>
            <person name="Banfield J.F."/>
        </authorList>
    </citation>
    <scope>NUCLEOTIDE SEQUENCE [LARGE SCALE GENOMIC DNA]</scope>
</reference>
<dbReference type="PANTHER" id="PTHR30081">
    <property type="entry name" value="PROTEIN-EXPORT MEMBRANE PROTEIN SEC"/>
    <property type="match status" value="1"/>
</dbReference>
<keyword evidence="6 9" id="KW-1133">Transmembrane helix</keyword>
<keyword evidence="4 9" id="KW-0812">Transmembrane</keyword>
<evidence type="ECO:0000256" key="6">
    <source>
        <dbReference type="ARBA" id="ARBA00022989"/>
    </source>
</evidence>
<dbReference type="Gene3D" id="3.30.70.3220">
    <property type="match status" value="1"/>
</dbReference>
<accession>A0A1G2CJF7</accession>
<dbReference type="Proteomes" id="UP000179281">
    <property type="component" value="Unassembled WGS sequence"/>
</dbReference>
<feature type="domain" description="SecDF P1 head subdomain" evidence="12">
    <location>
        <begin position="129"/>
        <end position="233"/>
    </location>
</feature>
<dbReference type="NCBIfam" id="TIGR01129">
    <property type="entry name" value="secD"/>
    <property type="match status" value="1"/>
</dbReference>
<dbReference type="InterPro" id="IPR054384">
    <property type="entry name" value="SecDF_P1_head"/>
</dbReference>
<evidence type="ECO:0000256" key="2">
    <source>
        <dbReference type="ARBA" id="ARBA00022448"/>
    </source>
</evidence>
<keyword evidence="3 9" id="KW-1003">Cell membrane</keyword>
<dbReference type="STRING" id="1798653.A3G64_01480"/>
<proteinExistence type="inferred from homology"/>
<comment type="similarity">
    <text evidence="9">Belongs to the SecD/SecF family. SecD subfamily.</text>
</comment>
<dbReference type="GO" id="GO:0015450">
    <property type="term" value="F:protein-transporting ATPase activity"/>
    <property type="evidence" value="ECO:0007669"/>
    <property type="project" value="InterPro"/>
</dbReference>
<feature type="transmembrane region" description="Helical" evidence="9">
    <location>
        <begin position="358"/>
        <end position="376"/>
    </location>
</feature>
<feature type="transmembrane region" description="Helical" evidence="9">
    <location>
        <begin position="255"/>
        <end position="274"/>
    </location>
</feature>
<dbReference type="Pfam" id="PF21760">
    <property type="entry name" value="SecD_1st"/>
    <property type="match status" value="1"/>
</dbReference>
<dbReference type="HAMAP" id="MF_01463_B">
    <property type="entry name" value="SecD_B"/>
    <property type="match status" value="1"/>
</dbReference>
<dbReference type="SUPFAM" id="SSF82866">
    <property type="entry name" value="Multidrug efflux transporter AcrB transmembrane domain"/>
    <property type="match status" value="1"/>
</dbReference>
<keyword evidence="5 9" id="KW-0653">Protein transport</keyword>
<gene>
    <name evidence="9" type="primary">secD</name>
    <name evidence="13" type="ORF">A3G64_01480</name>
</gene>
<evidence type="ECO:0000259" key="11">
    <source>
        <dbReference type="Pfam" id="PF21760"/>
    </source>
</evidence>
<evidence type="ECO:0000256" key="5">
    <source>
        <dbReference type="ARBA" id="ARBA00022927"/>
    </source>
</evidence>